<dbReference type="EMBL" id="LXQA010097961">
    <property type="protein sequence ID" value="MCI15786.1"/>
    <property type="molecule type" value="Genomic_DNA"/>
</dbReference>
<comment type="caution">
    <text evidence="1">The sequence shown here is derived from an EMBL/GenBank/DDBJ whole genome shotgun (WGS) entry which is preliminary data.</text>
</comment>
<name>A0A392PWV7_9FABA</name>
<evidence type="ECO:0000313" key="1">
    <source>
        <dbReference type="EMBL" id="MCI15786.1"/>
    </source>
</evidence>
<protein>
    <submittedName>
        <fullName evidence="1">Uncharacterized protein</fullName>
    </submittedName>
</protein>
<accession>A0A392PWV7</accession>
<organism evidence="1 2">
    <name type="scientific">Trifolium medium</name>
    <dbReference type="NCBI Taxonomy" id="97028"/>
    <lineage>
        <taxon>Eukaryota</taxon>
        <taxon>Viridiplantae</taxon>
        <taxon>Streptophyta</taxon>
        <taxon>Embryophyta</taxon>
        <taxon>Tracheophyta</taxon>
        <taxon>Spermatophyta</taxon>
        <taxon>Magnoliopsida</taxon>
        <taxon>eudicotyledons</taxon>
        <taxon>Gunneridae</taxon>
        <taxon>Pentapetalae</taxon>
        <taxon>rosids</taxon>
        <taxon>fabids</taxon>
        <taxon>Fabales</taxon>
        <taxon>Fabaceae</taxon>
        <taxon>Papilionoideae</taxon>
        <taxon>50 kb inversion clade</taxon>
        <taxon>NPAAA clade</taxon>
        <taxon>Hologalegina</taxon>
        <taxon>IRL clade</taxon>
        <taxon>Trifolieae</taxon>
        <taxon>Trifolium</taxon>
    </lineage>
</organism>
<dbReference type="AlphaFoldDB" id="A0A392PWV7"/>
<dbReference type="Proteomes" id="UP000265520">
    <property type="component" value="Unassembled WGS sequence"/>
</dbReference>
<sequence>MSSSSSGAKRCSIHVVQCKEKPPDKDPKDFYIRILTAVLGSEEAAKKAYI</sequence>
<proteinExistence type="predicted"/>
<reference evidence="1 2" key="1">
    <citation type="journal article" date="2018" name="Front. Plant Sci.">
        <title>Red Clover (Trifolium pratense) and Zigzag Clover (T. medium) - A Picture of Genomic Similarities and Differences.</title>
        <authorList>
            <person name="Dluhosova J."/>
            <person name="Istvanek J."/>
            <person name="Nedelnik J."/>
            <person name="Repkova J."/>
        </authorList>
    </citation>
    <scope>NUCLEOTIDE SEQUENCE [LARGE SCALE GENOMIC DNA]</scope>
    <source>
        <strain evidence="2">cv. 10/8</strain>
        <tissue evidence="1">Leaf</tissue>
    </source>
</reference>
<evidence type="ECO:0000313" key="2">
    <source>
        <dbReference type="Proteomes" id="UP000265520"/>
    </source>
</evidence>
<feature type="non-terminal residue" evidence="1">
    <location>
        <position position="50"/>
    </location>
</feature>
<keyword evidence="2" id="KW-1185">Reference proteome</keyword>